<gene>
    <name evidence="11" type="primary">dpo</name>
</gene>
<evidence type="ECO:0000259" key="10">
    <source>
        <dbReference type="Pfam" id="PF03175"/>
    </source>
</evidence>
<dbReference type="EMBL" id="KM586390">
    <property type="protein sequence ID" value="AJK91350.1"/>
    <property type="molecule type" value="Genomic_DNA"/>
</dbReference>
<dbReference type="AlphaFoldDB" id="A0A0U1Z189"/>
<dbReference type="PROSITE" id="PS00116">
    <property type="entry name" value="DNA_POLYMERASE_B"/>
    <property type="match status" value="1"/>
</dbReference>
<sequence length="248" mass="27374">MEAQIKATSTSNGNSNNNSNGGGSTSAPTSVTPLITNGNVIKTKNGVKTQLNDMKITAQQNKQATIRNLAKLLMNSMYGRFGMHPTLTSNHIWTQQQIKGITKAWMIENRIPLGEFELVTTILNKEWILETQGEKGLRKQLENLGNKTNVAIAAAVTAHSRIIINQFKLEALALGLDLYYSDTDSLVLSGELPSEMIDSATLGKLKLEHKIKEGHSYPTYFFLKILTYVYVTPLSRPPSPTGPRFLLI</sequence>
<organism evidence="11">
    <name type="scientific">Rhizophagus aggregatus</name>
    <dbReference type="NCBI Taxonomy" id="241619"/>
    <lineage>
        <taxon>Eukaryota</taxon>
        <taxon>Fungi</taxon>
        <taxon>Fungi incertae sedis</taxon>
        <taxon>Mucoromycota</taxon>
        <taxon>Glomeromycotina</taxon>
        <taxon>Glomeromycetes</taxon>
        <taxon>Glomerales</taxon>
        <taxon>Glomeraceae</taxon>
        <taxon>Rhizophagus</taxon>
    </lineage>
</organism>
<dbReference type="GO" id="GO:0000166">
    <property type="term" value="F:nucleotide binding"/>
    <property type="evidence" value="ECO:0007669"/>
    <property type="project" value="InterPro"/>
</dbReference>
<reference evidence="11" key="1">
    <citation type="submission" date="2014-09" db="EMBL/GenBank/DDBJ databases">
        <title>Mitochondrial comparative genomics and phylogenetic signal assessment of mtDNA among arbuscular mycorrhizal fungal taxa.</title>
        <authorList>
            <person name="Nadimi M."/>
            <person name="Hijri M."/>
        </authorList>
    </citation>
    <scope>NUCLEOTIDE SEQUENCE</scope>
    <source>
        <strain evidence="11">DAOM240163</strain>
    </source>
</reference>
<evidence type="ECO:0000256" key="6">
    <source>
        <dbReference type="ARBA" id="ARBA00022932"/>
    </source>
</evidence>
<comment type="similarity">
    <text evidence="1">Belongs to the DNA polymerase type-B family.</text>
</comment>
<evidence type="ECO:0000256" key="1">
    <source>
        <dbReference type="ARBA" id="ARBA00005755"/>
    </source>
</evidence>
<dbReference type="GO" id="GO:0003887">
    <property type="term" value="F:DNA-directed DNA polymerase activity"/>
    <property type="evidence" value="ECO:0007669"/>
    <property type="project" value="UniProtKB-KW"/>
</dbReference>
<dbReference type="SUPFAM" id="SSF56672">
    <property type="entry name" value="DNA/RNA polymerases"/>
    <property type="match status" value="1"/>
</dbReference>
<evidence type="ECO:0000256" key="5">
    <source>
        <dbReference type="ARBA" id="ARBA00022705"/>
    </source>
</evidence>
<dbReference type="Pfam" id="PF03175">
    <property type="entry name" value="DNA_pol_B_2"/>
    <property type="match status" value="1"/>
</dbReference>
<evidence type="ECO:0000256" key="9">
    <source>
        <dbReference type="SAM" id="MobiDB-lite"/>
    </source>
</evidence>
<dbReference type="GO" id="GO:0006260">
    <property type="term" value="P:DNA replication"/>
    <property type="evidence" value="ECO:0007669"/>
    <property type="project" value="UniProtKB-KW"/>
</dbReference>
<keyword evidence="3" id="KW-0808">Transferase</keyword>
<name>A0A0U1Z189_9GLOM</name>
<evidence type="ECO:0000256" key="8">
    <source>
        <dbReference type="ARBA" id="ARBA00049244"/>
    </source>
</evidence>
<keyword evidence="11" id="KW-0496">Mitochondrion</keyword>
<dbReference type="InterPro" id="IPR004868">
    <property type="entry name" value="DNA-dir_DNA_pol_B_mt/vir"/>
</dbReference>
<evidence type="ECO:0000256" key="3">
    <source>
        <dbReference type="ARBA" id="ARBA00022679"/>
    </source>
</evidence>
<dbReference type="Gene3D" id="1.10.287.690">
    <property type="entry name" value="Helix hairpin bin"/>
    <property type="match status" value="1"/>
</dbReference>
<keyword evidence="6" id="KW-0239">DNA-directed DNA polymerase</keyword>
<proteinExistence type="inferred from homology"/>
<keyword evidence="7" id="KW-0238">DNA-binding</keyword>
<feature type="compositionally biased region" description="Polar residues" evidence="9">
    <location>
        <begin position="27"/>
        <end position="36"/>
    </location>
</feature>
<evidence type="ECO:0000256" key="7">
    <source>
        <dbReference type="ARBA" id="ARBA00023125"/>
    </source>
</evidence>
<evidence type="ECO:0000256" key="4">
    <source>
        <dbReference type="ARBA" id="ARBA00022695"/>
    </source>
</evidence>
<dbReference type="GO" id="GO:0003677">
    <property type="term" value="F:DNA binding"/>
    <property type="evidence" value="ECO:0007669"/>
    <property type="project" value="UniProtKB-KW"/>
</dbReference>
<evidence type="ECO:0000313" key="11">
    <source>
        <dbReference type="EMBL" id="AJK91350.1"/>
    </source>
</evidence>
<feature type="compositionally biased region" description="Low complexity" evidence="9">
    <location>
        <begin position="8"/>
        <end position="19"/>
    </location>
</feature>
<feature type="region of interest" description="Disordered" evidence="9">
    <location>
        <begin position="1"/>
        <end position="36"/>
    </location>
</feature>
<feature type="domain" description="DNA-directed DNA polymerase family B mitochondria/virus" evidence="10">
    <location>
        <begin position="51"/>
        <end position="122"/>
    </location>
</feature>
<dbReference type="InterPro" id="IPR017964">
    <property type="entry name" value="DNA-dir_DNA_pol_B_CS"/>
</dbReference>
<comment type="catalytic activity">
    <reaction evidence="8">
        <text>DNA(n) + a 2'-deoxyribonucleoside 5'-triphosphate = DNA(n+1) + diphosphate</text>
        <dbReference type="Rhea" id="RHEA:22508"/>
        <dbReference type="Rhea" id="RHEA-COMP:17339"/>
        <dbReference type="Rhea" id="RHEA-COMP:17340"/>
        <dbReference type="ChEBI" id="CHEBI:33019"/>
        <dbReference type="ChEBI" id="CHEBI:61560"/>
        <dbReference type="ChEBI" id="CHEBI:173112"/>
        <dbReference type="EC" id="2.7.7.7"/>
    </reaction>
</comment>
<dbReference type="InterPro" id="IPR023211">
    <property type="entry name" value="DNA_pol_palm_dom_sf"/>
</dbReference>
<geneLocation type="mitochondrion" evidence="11"/>
<evidence type="ECO:0000256" key="2">
    <source>
        <dbReference type="ARBA" id="ARBA00012417"/>
    </source>
</evidence>
<protein>
    <recommendedName>
        <fullName evidence="2">DNA-directed DNA polymerase</fullName>
        <ecNumber evidence="2">2.7.7.7</ecNumber>
    </recommendedName>
</protein>
<dbReference type="Gene3D" id="3.90.1600.10">
    <property type="entry name" value="Palm domain of DNA polymerase"/>
    <property type="match status" value="1"/>
</dbReference>
<dbReference type="InterPro" id="IPR043502">
    <property type="entry name" value="DNA/RNA_pol_sf"/>
</dbReference>
<dbReference type="EC" id="2.7.7.7" evidence="2"/>
<keyword evidence="5" id="KW-0235">DNA replication</keyword>
<accession>A0A0U1Z189</accession>
<keyword evidence="4" id="KW-0548">Nucleotidyltransferase</keyword>